<keyword evidence="5" id="KW-1185">Reference proteome</keyword>
<dbReference type="OrthoDB" id="9789566at2"/>
<dbReference type="PANTHER" id="PTHR43479">
    <property type="entry name" value="ACREF/ENVCD OPERON REPRESSOR-RELATED"/>
    <property type="match status" value="1"/>
</dbReference>
<keyword evidence="1 2" id="KW-0238">DNA-binding</keyword>
<dbReference type="RefSeq" id="WP_014680804.1">
    <property type="nucleotide sequence ID" value="NC_017770.1"/>
</dbReference>
<dbReference type="InterPro" id="IPR009057">
    <property type="entry name" value="Homeodomain-like_sf"/>
</dbReference>
<dbReference type="STRING" id="929556.Solca_2543"/>
<dbReference type="PANTHER" id="PTHR43479:SF11">
    <property type="entry name" value="ACREF_ENVCD OPERON REPRESSOR-RELATED"/>
    <property type="match status" value="1"/>
</dbReference>
<dbReference type="PRINTS" id="PR00455">
    <property type="entry name" value="HTHTETR"/>
</dbReference>
<dbReference type="SUPFAM" id="SSF46689">
    <property type="entry name" value="Homeodomain-like"/>
    <property type="match status" value="1"/>
</dbReference>
<proteinExistence type="predicted"/>
<dbReference type="EMBL" id="CP003349">
    <property type="protein sequence ID" value="AFD07577.1"/>
    <property type="molecule type" value="Genomic_DNA"/>
</dbReference>
<dbReference type="Gene3D" id="1.10.357.10">
    <property type="entry name" value="Tetracycline Repressor, domain 2"/>
    <property type="match status" value="1"/>
</dbReference>
<dbReference type="KEGG" id="scn:Solca_2543"/>
<dbReference type="InterPro" id="IPR050624">
    <property type="entry name" value="HTH-type_Tx_Regulator"/>
</dbReference>
<dbReference type="HOGENOM" id="CLU_069356_1_4_10"/>
<dbReference type="PROSITE" id="PS50977">
    <property type="entry name" value="HTH_TETR_2"/>
    <property type="match status" value="1"/>
</dbReference>
<name>H8KUU3_SOLCM</name>
<evidence type="ECO:0000256" key="1">
    <source>
        <dbReference type="ARBA" id="ARBA00023125"/>
    </source>
</evidence>
<protein>
    <submittedName>
        <fullName evidence="4">Transcriptional regulator</fullName>
    </submittedName>
</protein>
<evidence type="ECO:0000259" key="3">
    <source>
        <dbReference type="PROSITE" id="PS50977"/>
    </source>
</evidence>
<organism evidence="4 5">
    <name type="scientific">Solitalea canadensis (strain ATCC 29591 / DSM 3403 / JCM 21819 / LMG 8368 / NBRC 15130 / NCIMB 12057 / USAM 9D)</name>
    <name type="common">Flexibacter canadensis</name>
    <dbReference type="NCBI Taxonomy" id="929556"/>
    <lineage>
        <taxon>Bacteria</taxon>
        <taxon>Pseudomonadati</taxon>
        <taxon>Bacteroidota</taxon>
        <taxon>Sphingobacteriia</taxon>
        <taxon>Sphingobacteriales</taxon>
        <taxon>Sphingobacteriaceae</taxon>
        <taxon>Solitalea</taxon>
    </lineage>
</organism>
<evidence type="ECO:0000313" key="5">
    <source>
        <dbReference type="Proteomes" id="UP000007590"/>
    </source>
</evidence>
<gene>
    <name evidence="4" type="ordered locus">Solca_2543</name>
</gene>
<dbReference type="Pfam" id="PF00440">
    <property type="entry name" value="TetR_N"/>
    <property type="match status" value="1"/>
</dbReference>
<dbReference type="GO" id="GO:0003677">
    <property type="term" value="F:DNA binding"/>
    <property type="evidence" value="ECO:0007669"/>
    <property type="project" value="UniProtKB-UniRule"/>
</dbReference>
<sequence>MSKKNSKELDNSTEEKIKEAAKKLFMQKGFAATKTRDIAMESGINLALLNYYFRSKEKLFEIIIRERLQQFIQGIKLVFNDESTTFYEKIETLAAHYIDMLSEQPDLPLFILSELRAQPLQVLNKLGVKDFLMSSVFIKQLFEEMKTGNITQVHPLHFMANLMGSLVFPFVASPILKGITEMDQDTFNKLMQERKKLVPQWIIKSFRP</sequence>
<dbReference type="InterPro" id="IPR001647">
    <property type="entry name" value="HTH_TetR"/>
</dbReference>
<feature type="domain" description="HTH tetR-type" evidence="3">
    <location>
        <begin position="11"/>
        <end position="71"/>
    </location>
</feature>
<dbReference type="AlphaFoldDB" id="H8KUU3"/>
<accession>H8KUU3</accession>
<feature type="DNA-binding region" description="H-T-H motif" evidence="2">
    <location>
        <begin position="34"/>
        <end position="53"/>
    </location>
</feature>
<dbReference type="eggNOG" id="COG1309">
    <property type="taxonomic scope" value="Bacteria"/>
</dbReference>
<evidence type="ECO:0000313" key="4">
    <source>
        <dbReference type="EMBL" id="AFD07577.1"/>
    </source>
</evidence>
<dbReference type="Proteomes" id="UP000007590">
    <property type="component" value="Chromosome"/>
</dbReference>
<reference evidence="4" key="1">
    <citation type="submission" date="2012-02" db="EMBL/GenBank/DDBJ databases">
        <title>The complete genome of Solitalea canadensis DSM 3403.</title>
        <authorList>
            <consortium name="US DOE Joint Genome Institute (JGI-PGF)"/>
            <person name="Lucas S."/>
            <person name="Copeland A."/>
            <person name="Lapidus A."/>
            <person name="Glavina del Rio T."/>
            <person name="Dalin E."/>
            <person name="Tice H."/>
            <person name="Bruce D."/>
            <person name="Goodwin L."/>
            <person name="Pitluck S."/>
            <person name="Peters L."/>
            <person name="Ovchinnikova G."/>
            <person name="Lu M."/>
            <person name="Kyrpides N."/>
            <person name="Mavromatis K."/>
            <person name="Ivanova N."/>
            <person name="Brettin T."/>
            <person name="Detter J.C."/>
            <person name="Han C."/>
            <person name="Larimer F."/>
            <person name="Land M."/>
            <person name="Hauser L."/>
            <person name="Markowitz V."/>
            <person name="Cheng J.-F."/>
            <person name="Hugenholtz P."/>
            <person name="Woyke T."/>
            <person name="Wu D."/>
            <person name="Spring S."/>
            <person name="Schroeder M."/>
            <person name="Kopitz M."/>
            <person name="Brambilla E."/>
            <person name="Klenk H.-P."/>
            <person name="Eisen J.A."/>
        </authorList>
    </citation>
    <scope>NUCLEOTIDE SEQUENCE</scope>
    <source>
        <strain evidence="4">DSM 3403</strain>
    </source>
</reference>
<evidence type="ECO:0000256" key="2">
    <source>
        <dbReference type="PROSITE-ProRule" id="PRU00335"/>
    </source>
</evidence>